<dbReference type="GO" id="GO:0009631">
    <property type="term" value="P:cold acclimation"/>
    <property type="evidence" value="ECO:0007669"/>
    <property type="project" value="InterPro"/>
</dbReference>
<protein>
    <recommendedName>
        <fullName evidence="3">F-box domain-containing protein</fullName>
    </recommendedName>
</protein>
<dbReference type="EMBL" id="SPHZ02000007">
    <property type="protein sequence ID" value="KAF0908231.1"/>
    <property type="molecule type" value="Genomic_DNA"/>
</dbReference>
<gene>
    <name evidence="1" type="ORF">E2562_023853</name>
</gene>
<reference evidence="1 2" key="1">
    <citation type="submission" date="2019-11" db="EMBL/GenBank/DDBJ databases">
        <title>Whole genome sequence of Oryza granulata.</title>
        <authorList>
            <person name="Li W."/>
        </authorList>
    </citation>
    <scope>NUCLEOTIDE SEQUENCE [LARGE SCALE GENOMIC DNA]</scope>
    <source>
        <strain evidence="2">cv. Menghai</strain>
        <tissue evidence="1">Leaf</tissue>
    </source>
</reference>
<dbReference type="GO" id="GO:0010150">
    <property type="term" value="P:leaf senescence"/>
    <property type="evidence" value="ECO:0007669"/>
    <property type="project" value="InterPro"/>
</dbReference>
<dbReference type="Proteomes" id="UP000479710">
    <property type="component" value="Unassembled WGS sequence"/>
</dbReference>
<comment type="caution">
    <text evidence="1">The sequence shown here is derived from an EMBL/GenBank/DDBJ whole genome shotgun (WGS) entry which is preliminary data.</text>
</comment>
<dbReference type="InterPro" id="IPR033244">
    <property type="entry name" value="MED32"/>
</dbReference>
<dbReference type="AlphaFoldDB" id="A0A6G1D739"/>
<sequence>MNTDGFAPAPLVSALKRSIAAAAPRATAAPRAGADRRPNAGKIEETVDEMSDAYQELLAALAAVVAAQGQSGGEKTAAVDAALEALKQRRELFHVACDHANKLVESIRQRILVDGATGASSSSAALAFSDDAIRLILLGLPSAALAARASLISRRWRNIWATLPELRFPDVTDLASVSAALRLRVAPVLRLHIESNDRAPDKITTVLDLAAPSSKASSASTSSRRRRTKIRGVFAKLTALRLRHFRLDKQNQHDLGAAVPSEGFLSSFQLCAMPRLRRLAASGLLYRPSTVQHLHSLPLLQHFVAARVVHLSLDYPPSKVNYELLVEAVNTLPAVELFSLKMEKFVAPLAASVTSPRTRKPWTSP</sequence>
<dbReference type="GO" id="GO:0016592">
    <property type="term" value="C:mediator complex"/>
    <property type="evidence" value="ECO:0007669"/>
    <property type="project" value="InterPro"/>
</dbReference>
<dbReference type="PANTHER" id="PTHR35989:SF1">
    <property type="entry name" value="MEDIATOR OF RNA POLYMERASE II TRANSCRIPTION SUBUNIT 32"/>
    <property type="match status" value="1"/>
</dbReference>
<dbReference type="PANTHER" id="PTHR35989">
    <property type="entry name" value="MEDIATOR OF RNA POLYMERASE II TRANSCRIPTION SUBUNIT 32"/>
    <property type="match status" value="1"/>
</dbReference>
<keyword evidence="2" id="KW-1185">Reference proteome</keyword>
<name>A0A6G1D739_9ORYZ</name>
<dbReference type="GO" id="GO:0006355">
    <property type="term" value="P:regulation of DNA-templated transcription"/>
    <property type="evidence" value="ECO:0007669"/>
    <property type="project" value="InterPro"/>
</dbReference>
<organism evidence="1 2">
    <name type="scientific">Oryza meyeriana var. granulata</name>
    <dbReference type="NCBI Taxonomy" id="110450"/>
    <lineage>
        <taxon>Eukaryota</taxon>
        <taxon>Viridiplantae</taxon>
        <taxon>Streptophyta</taxon>
        <taxon>Embryophyta</taxon>
        <taxon>Tracheophyta</taxon>
        <taxon>Spermatophyta</taxon>
        <taxon>Magnoliopsida</taxon>
        <taxon>Liliopsida</taxon>
        <taxon>Poales</taxon>
        <taxon>Poaceae</taxon>
        <taxon>BOP clade</taxon>
        <taxon>Oryzoideae</taxon>
        <taxon>Oryzeae</taxon>
        <taxon>Oryzinae</taxon>
        <taxon>Oryza</taxon>
        <taxon>Oryza meyeriana</taxon>
    </lineage>
</organism>
<proteinExistence type="predicted"/>
<accession>A0A6G1D739</accession>
<evidence type="ECO:0008006" key="3">
    <source>
        <dbReference type="Google" id="ProtNLM"/>
    </source>
</evidence>
<evidence type="ECO:0000313" key="1">
    <source>
        <dbReference type="EMBL" id="KAF0908231.1"/>
    </source>
</evidence>
<evidence type="ECO:0000313" key="2">
    <source>
        <dbReference type="Proteomes" id="UP000479710"/>
    </source>
</evidence>
<dbReference type="OrthoDB" id="680832at2759"/>
<dbReference type="GO" id="GO:0048364">
    <property type="term" value="P:root development"/>
    <property type="evidence" value="ECO:0007669"/>
    <property type="project" value="InterPro"/>
</dbReference>